<dbReference type="RefSeq" id="XP_020838910.1">
    <property type="nucleotide sequence ID" value="XM_020983251.1"/>
</dbReference>
<feature type="transmembrane region" description="Helical" evidence="8">
    <location>
        <begin position="144"/>
        <end position="165"/>
    </location>
</feature>
<dbReference type="InterPro" id="IPR007947">
    <property type="entry name" value="CD164_MGC24"/>
</dbReference>
<evidence type="ECO:0000256" key="5">
    <source>
        <dbReference type="ARBA" id="ARBA00022989"/>
    </source>
</evidence>
<dbReference type="Proteomes" id="UP000515140">
    <property type="component" value="Unplaced"/>
</dbReference>
<evidence type="ECO:0000313" key="11">
    <source>
        <dbReference type="RefSeq" id="XP_020838910.1"/>
    </source>
</evidence>
<keyword evidence="6 8" id="KW-0472">Membrane</keyword>
<reference evidence="11" key="1">
    <citation type="submission" date="2025-08" db="UniProtKB">
        <authorList>
            <consortium name="RefSeq"/>
        </authorList>
    </citation>
    <scope>IDENTIFICATION</scope>
    <source>
        <tissue evidence="11">Spleen</tissue>
    </source>
</reference>
<dbReference type="KEGG" id="pcw:110206151"/>
<evidence type="ECO:0000256" key="9">
    <source>
        <dbReference type="SAM" id="SignalP"/>
    </source>
</evidence>
<evidence type="ECO:0000313" key="10">
    <source>
        <dbReference type="Proteomes" id="UP000515140"/>
    </source>
</evidence>
<evidence type="ECO:0000256" key="6">
    <source>
        <dbReference type="ARBA" id="ARBA00023136"/>
    </source>
</evidence>
<proteinExistence type="inferred from homology"/>
<dbReference type="CTD" id="388611"/>
<evidence type="ECO:0000256" key="3">
    <source>
        <dbReference type="ARBA" id="ARBA00022692"/>
    </source>
</evidence>
<comment type="subcellular location">
    <subcellularLocation>
        <location evidence="1">Membrane</location>
        <topology evidence="1">Single-pass type I membrane protein</topology>
    </subcellularLocation>
</comment>
<evidence type="ECO:0000256" key="2">
    <source>
        <dbReference type="ARBA" id="ARBA00005341"/>
    </source>
</evidence>
<feature type="chain" id="PRO_5028103516" evidence="9">
    <location>
        <begin position="29"/>
        <end position="258"/>
    </location>
</feature>
<feature type="signal peptide" evidence="9">
    <location>
        <begin position="1"/>
        <end position="28"/>
    </location>
</feature>
<dbReference type="PANTHER" id="PTHR11337:SF11">
    <property type="entry name" value="CD164 SIALOMUCIN-LIKE 2 PROTEIN"/>
    <property type="match status" value="1"/>
</dbReference>
<dbReference type="PANTHER" id="PTHR11337">
    <property type="entry name" value="MUCIN/PORIMIN"/>
    <property type="match status" value="1"/>
</dbReference>
<comment type="similarity">
    <text evidence="2">Belongs to the CD164 family.</text>
</comment>
<evidence type="ECO:0000256" key="7">
    <source>
        <dbReference type="ARBA" id="ARBA00023180"/>
    </source>
</evidence>
<protein>
    <submittedName>
        <fullName evidence="11">CD164 sialomucin-like 2 protein isoform X1</fullName>
    </submittedName>
</protein>
<dbReference type="GO" id="GO:0016020">
    <property type="term" value="C:membrane"/>
    <property type="evidence" value="ECO:0007669"/>
    <property type="project" value="UniProtKB-SubCell"/>
</dbReference>
<evidence type="ECO:0000256" key="8">
    <source>
        <dbReference type="SAM" id="Phobius"/>
    </source>
</evidence>
<evidence type="ECO:0000256" key="4">
    <source>
        <dbReference type="ARBA" id="ARBA00022729"/>
    </source>
</evidence>
<accession>A0A6P5K1E3</accession>
<keyword evidence="3 8" id="KW-0812">Transmembrane</keyword>
<keyword evidence="4 9" id="KW-0732">Signal</keyword>
<dbReference type="InParanoid" id="A0A6P5K1E3"/>
<dbReference type="GeneID" id="110206151"/>
<evidence type="ECO:0000256" key="1">
    <source>
        <dbReference type="ARBA" id="ARBA00004479"/>
    </source>
</evidence>
<dbReference type="AlphaFoldDB" id="A0A6P5K1E3"/>
<organism evidence="10 11">
    <name type="scientific">Phascolarctos cinereus</name>
    <name type="common">Koala</name>
    <dbReference type="NCBI Taxonomy" id="38626"/>
    <lineage>
        <taxon>Eukaryota</taxon>
        <taxon>Metazoa</taxon>
        <taxon>Chordata</taxon>
        <taxon>Craniata</taxon>
        <taxon>Vertebrata</taxon>
        <taxon>Euteleostomi</taxon>
        <taxon>Mammalia</taxon>
        <taxon>Metatheria</taxon>
        <taxon>Diprotodontia</taxon>
        <taxon>Phascolarctidae</taxon>
        <taxon>Phascolarctos</taxon>
    </lineage>
</organism>
<keyword evidence="7" id="KW-0325">Glycoprotein</keyword>
<name>A0A6P5K1E3_PHACI</name>
<dbReference type="FunCoup" id="A0A6P5K1E3">
    <property type="interactions" value="22"/>
</dbReference>
<dbReference type="Pfam" id="PF05283">
    <property type="entry name" value="MGC-24"/>
    <property type="match status" value="1"/>
</dbReference>
<keyword evidence="10" id="KW-1185">Reference proteome</keyword>
<gene>
    <name evidence="11" type="primary">CD164L2</name>
</gene>
<keyword evidence="5 8" id="KW-1133">Transmembrane helix</keyword>
<dbReference type="GO" id="GO:0031410">
    <property type="term" value="C:cytoplasmic vesicle"/>
    <property type="evidence" value="ECO:0007669"/>
    <property type="project" value="TreeGrafter"/>
</dbReference>
<sequence length="258" mass="27886">MVVLGPRALRAALCSGCCLLLCAQLAAAGKGGRGLGRGALLGLNIWGTAAVAECKQLESCKRCVEGEPARNLSGCVWEHCGGEEPGHGHCVAREEEAKEGCSIYNHTALCPAAPPPPTQESKAFTSGSPATVPPLDSHTPGFDGASFVGGIVLVLSLQAVTFFLVRFIRVKDNTYQALDENNNSCVNFLRIVMRDQVKEMYVKDSANLKMLQERELQVQLRSTSSRKPTCFSYPNSPFPQICHRTLPRILLDPPHILL</sequence>